<sequence length="106" mass="11732">MKFSYDSKSLVLSLSSGWMCNPKQFQHEGSVKIPLVCTASEQKNPDWTTESKDPFYVYRQDCKSPENFDVPSDTPKAGPLVFPETTSTSTIPSYPTSTTVDPSKAS</sequence>
<dbReference type="Proteomes" id="UP000222788">
    <property type="component" value="Unassembled WGS sequence"/>
</dbReference>
<name>A0A2C5XF87_9PEZI</name>
<evidence type="ECO:0000256" key="1">
    <source>
        <dbReference type="SAM" id="MobiDB-lite"/>
    </source>
</evidence>
<dbReference type="AlphaFoldDB" id="A0A2C5XF87"/>
<dbReference type="EMBL" id="APWK03000010">
    <property type="protein sequence ID" value="PHH55535.1"/>
    <property type="molecule type" value="Genomic_DNA"/>
</dbReference>
<gene>
    <name evidence="2" type="ORF">CFIMG_001416RA</name>
</gene>
<feature type="compositionally biased region" description="Low complexity" evidence="1">
    <location>
        <begin position="85"/>
        <end position="99"/>
    </location>
</feature>
<evidence type="ECO:0000313" key="3">
    <source>
        <dbReference type="Proteomes" id="UP000222788"/>
    </source>
</evidence>
<reference evidence="2 3" key="1">
    <citation type="journal article" date="2013" name="Fungal Biol.">
        <title>Analysis of microsatellite markers in the genome of the plant pathogen Ceratocystis fimbriata.</title>
        <authorList>
            <person name="Simpson M.C."/>
            <person name="Wilken P.M."/>
            <person name="Coetzee M.P."/>
            <person name="Wingfield M.J."/>
            <person name="Wingfield B.D."/>
        </authorList>
    </citation>
    <scope>NUCLEOTIDE SEQUENCE [LARGE SCALE GENOMIC DNA]</scope>
    <source>
        <strain evidence="2 3">CBS 114723</strain>
    </source>
</reference>
<evidence type="ECO:0000313" key="2">
    <source>
        <dbReference type="EMBL" id="PHH55535.1"/>
    </source>
</evidence>
<accession>A0A2C5XF87</accession>
<proteinExistence type="predicted"/>
<reference evidence="2 3" key="2">
    <citation type="journal article" date="2013" name="IMA Fungus">
        <title>IMA Genome-F 1: Ceratocystis fimbriata: Draft nuclear genome sequence for the plant pathogen, Ceratocystis fimbriata.</title>
        <authorList>
            <person name="Wilken P.M."/>
            <person name="Steenkamp E.T."/>
            <person name="Wingfield M.J."/>
            <person name="de Beer Z.W."/>
            <person name="Wingfield B.D."/>
        </authorList>
    </citation>
    <scope>NUCLEOTIDE SEQUENCE [LARGE SCALE GENOMIC DNA]</scope>
    <source>
        <strain evidence="2 3">CBS 114723</strain>
    </source>
</reference>
<comment type="caution">
    <text evidence="2">The sequence shown here is derived from an EMBL/GenBank/DDBJ whole genome shotgun (WGS) entry which is preliminary data.</text>
</comment>
<keyword evidence="3" id="KW-1185">Reference proteome</keyword>
<protein>
    <submittedName>
        <fullName evidence="2">Uncharacterized protein</fullName>
    </submittedName>
</protein>
<feature type="region of interest" description="Disordered" evidence="1">
    <location>
        <begin position="66"/>
        <end position="106"/>
    </location>
</feature>
<organism evidence="2 3">
    <name type="scientific">Ceratocystis fimbriata CBS 114723</name>
    <dbReference type="NCBI Taxonomy" id="1035309"/>
    <lineage>
        <taxon>Eukaryota</taxon>
        <taxon>Fungi</taxon>
        <taxon>Dikarya</taxon>
        <taxon>Ascomycota</taxon>
        <taxon>Pezizomycotina</taxon>
        <taxon>Sordariomycetes</taxon>
        <taxon>Hypocreomycetidae</taxon>
        <taxon>Microascales</taxon>
        <taxon>Ceratocystidaceae</taxon>
        <taxon>Ceratocystis</taxon>
    </lineage>
</organism>